<sequence length="98" mass="11641">MLEPYQKETERRIRRLEENDEKIFDSLDEIRRGQHSQELVNQKMNFTLDSINRERELNKEKDEESRKDFKQVKYLLLGTVATVGSSLILAFLRSLLGI</sequence>
<dbReference type="AlphaFoldDB" id="A0AAQ0IHA3"/>
<organism evidence="2 3">
    <name type="scientific">Staphylococcus delphini</name>
    <dbReference type="NCBI Taxonomy" id="53344"/>
    <lineage>
        <taxon>Bacteria</taxon>
        <taxon>Bacillati</taxon>
        <taxon>Bacillota</taxon>
        <taxon>Bacilli</taxon>
        <taxon>Bacillales</taxon>
        <taxon>Staphylococcaceae</taxon>
        <taxon>Staphylococcus</taxon>
        <taxon>Staphylococcus intermedius group</taxon>
    </lineage>
</organism>
<dbReference type="EMBL" id="CP063367">
    <property type="protein sequence ID" value="QUM70610.1"/>
    <property type="molecule type" value="Genomic_DNA"/>
</dbReference>
<gene>
    <name evidence="2" type="ORF">IPU22_08405</name>
</gene>
<name>A0AAQ0IHA3_9STAP</name>
<accession>A0AAQ0IHA3</accession>
<evidence type="ECO:0000256" key="1">
    <source>
        <dbReference type="SAM" id="Phobius"/>
    </source>
</evidence>
<dbReference type="InterPro" id="IPR021337">
    <property type="entry name" value="DUF2951"/>
</dbReference>
<protein>
    <submittedName>
        <fullName evidence="2">DUF2951 family protein</fullName>
    </submittedName>
</protein>
<dbReference type="Proteomes" id="UP000675994">
    <property type="component" value="Chromosome"/>
</dbReference>
<keyword evidence="1" id="KW-0812">Transmembrane</keyword>
<proteinExistence type="predicted"/>
<evidence type="ECO:0000313" key="2">
    <source>
        <dbReference type="EMBL" id="QUM70610.1"/>
    </source>
</evidence>
<feature type="transmembrane region" description="Helical" evidence="1">
    <location>
        <begin position="74"/>
        <end position="96"/>
    </location>
</feature>
<keyword evidence="1" id="KW-0472">Membrane</keyword>
<reference evidence="2" key="1">
    <citation type="journal article" date="2021" name="Front. Microbiol.">
        <title>Presence and Characterization of a Novel cfr-Carrying Tn558 Transposon Derivative in Staphylococcus delphini Isolated From Retail Food.</title>
        <authorList>
            <person name="Zhang F."/>
            <person name="Wu S."/>
            <person name="Huang J."/>
            <person name="Yang R."/>
            <person name="Zhang J."/>
            <person name="Lei T."/>
            <person name="Dai J."/>
            <person name="Ding Y."/>
            <person name="Xue L."/>
            <person name="Wang J."/>
            <person name="Chen M."/>
            <person name="Wu Q."/>
        </authorList>
    </citation>
    <scope>NUCLEOTIDE SEQUENCE</scope>
    <source>
        <strain evidence="2">2794-1</strain>
    </source>
</reference>
<evidence type="ECO:0000313" key="3">
    <source>
        <dbReference type="Proteomes" id="UP000675994"/>
    </source>
</evidence>
<dbReference type="Pfam" id="PF11166">
    <property type="entry name" value="DUF2951"/>
    <property type="match status" value="1"/>
</dbReference>
<keyword evidence="1" id="KW-1133">Transmembrane helix</keyword>